<evidence type="ECO:0000256" key="4">
    <source>
        <dbReference type="ARBA" id="ARBA00022840"/>
    </source>
</evidence>
<reference evidence="6 7" key="1">
    <citation type="submission" date="2014-02" db="EMBL/GenBank/DDBJ databases">
        <title>Single nucleus genome sequencing reveals high similarity among nuclei of an endomycorrhizal fungus.</title>
        <authorList>
            <person name="Lin K."/>
            <person name="Geurts R."/>
            <person name="Zhang Z."/>
            <person name="Limpens E."/>
            <person name="Saunders D.G."/>
            <person name="Mu D."/>
            <person name="Pang E."/>
            <person name="Cao H."/>
            <person name="Cha H."/>
            <person name="Lin T."/>
            <person name="Zhou Q."/>
            <person name="Shang Y."/>
            <person name="Li Y."/>
            <person name="Ivanov S."/>
            <person name="Sharma T."/>
            <person name="Velzen R.V."/>
            <person name="Ruijter N.D."/>
            <person name="Aanen D.K."/>
            <person name="Win J."/>
            <person name="Kamoun S."/>
            <person name="Bisseling T."/>
            <person name="Huang S."/>
        </authorList>
    </citation>
    <scope>NUCLEOTIDE SEQUENCE [LARGE SCALE GENOMIC DNA]</scope>
    <source>
        <strain evidence="7">DAOM197198w</strain>
    </source>
</reference>
<dbReference type="InterPro" id="IPR000719">
    <property type="entry name" value="Prot_kinase_dom"/>
</dbReference>
<evidence type="ECO:0000256" key="2">
    <source>
        <dbReference type="ARBA" id="ARBA00022741"/>
    </source>
</evidence>
<keyword evidence="2" id="KW-0547">Nucleotide-binding</keyword>
<dbReference type="GO" id="GO:0004674">
    <property type="term" value="F:protein serine/threonine kinase activity"/>
    <property type="evidence" value="ECO:0007669"/>
    <property type="project" value="TreeGrafter"/>
</dbReference>
<dbReference type="SUPFAM" id="SSF56112">
    <property type="entry name" value="Protein kinase-like (PK-like)"/>
    <property type="match status" value="1"/>
</dbReference>
<dbReference type="PANTHER" id="PTHR44329:SF288">
    <property type="entry name" value="MITOGEN-ACTIVATED PROTEIN KINASE KINASE KINASE 20"/>
    <property type="match status" value="1"/>
</dbReference>
<dbReference type="InterPro" id="IPR001245">
    <property type="entry name" value="Ser-Thr/Tyr_kinase_cat_dom"/>
</dbReference>
<dbReference type="GO" id="GO:0005524">
    <property type="term" value="F:ATP binding"/>
    <property type="evidence" value="ECO:0007669"/>
    <property type="project" value="UniProtKB-KW"/>
</dbReference>
<dbReference type="Gene3D" id="1.10.10.1010">
    <property type="entry name" value="Intein homing endonuclease, domain IV"/>
    <property type="match status" value="5"/>
</dbReference>
<dbReference type="HOGENOM" id="CLU_000288_7_8_1"/>
<dbReference type="Gene3D" id="1.10.510.10">
    <property type="entry name" value="Transferase(Phosphotransferase) domain 1"/>
    <property type="match status" value="1"/>
</dbReference>
<protein>
    <submittedName>
        <fullName evidence="6">Tpk3p</fullName>
    </submittedName>
</protein>
<evidence type="ECO:0000313" key="6">
    <source>
        <dbReference type="EMBL" id="EXX74688.1"/>
    </source>
</evidence>
<keyword evidence="7" id="KW-1185">Reference proteome</keyword>
<keyword evidence="3" id="KW-0418">Kinase</keyword>
<dbReference type="Pfam" id="PF07714">
    <property type="entry name" value="PK_Tyr_Ser-Thr"/>
    <property type="match status" value="1"/>
</dbReference>
<sequence length="998" mass="117868">MECKKCNHECYTVRFKQNFKNWTSGNNDIDKFIQGTQLSVHDNHSNIKEALEWIPYNRLYNIKNIAVGEFDKMHRAKWVDGYINGWSNYNQDWIRSKQNMSVVLKILNNPANVTSEFINKNITVSHRIYGISQDPETKNYIVVWNEICEKCNCICFKQNFENWTSGNNDIDKFIQDTQLSVHDNDNNIEEALELIPYNRLYNIKNIAVGEFDKMYRAKWVDGCISGWSNYDQDWIRSKQNMNMSVVLKILSNPANNVTSKFINKNITVFHRIYGISQNPETKNYIVVWNEICEKCKCICDAIRFKQNFENWTSGNNDIDKFIQDVQLSEHTIHKESKVLEWIPYDRFYDIKYSITIDKFDKVCRAKWIDGYILNWDIYGQNWERFEQNMSVFMKILINPAKITSEFANKTFIKVPHKVYGITQDPETKNYMVVWNEICRKCNYICNAIRFKQNFENWSSDSNGIDKIIQNAQLSVHSMYNVFVEALEWIPYNRIYDIEHITKGGFDKMYRAKWIDGYLYRWDNCNHKWERKHQNMVIILKIFNNPTNIMLEFMEKPSLHLEVFGITQDPKTKNYIMVLNDKCEKCNRICRAKYFQQNFKNWSSGNNDIDEFIQETQLSNCYANNALEWIPFDRFYDIKYIAKGGFGKVYRANWIDGCIDKLDNYDQNWIRYNQNMFVALKSLNNSKNVTLKFMNEITLHYKVNLDSRCIIKLYGITQDPETKDYIMVLDYAENGNLRNYLDANYNELNWNNKINYLHSIAHGLKDIHEKELIHRDLHIGNLLRLKSITCITDMGLCKPADYDVSEYTKNSIYGVLSYMAPEILRGQSYTKAADIYSFGMIMYEVISGLPPYHNMSHDNNLAIKICQGFRPRFNNKVPQLIVQLIKRCLDANPLNRPNAEKIKRLLSQWFRESSELKNHNVYTELTELQKQIIESEKSNNNLSISNEFSVNLGASYETHSEAIYISRLLNLSNLPVPKNSYDYYEENDNIISMESSGID</sequence>
<keyword evidence="4" id="KW-0067">ATP-binding</keyword>
<comment type="caution">
    <text evidence="6">The sequence shown here is derived from an EMBL/GenBank/DDBJ whole genome shotgun (WGS) entry which is preliminary data.</text>
</comment>
<dbReference type="EMBL" id="JEMT01012749">
    <property type="protein sequence ID" value="EXX74688.1"/>
    <property type="molecule type" value="Genomic_DNA"/>
</dbReference>
<evidence type="ECO:0000313" key="7">
    <source>
        <dbReference type="Proteomes" id="UP000022910"/>
    </source>
</evidence>
<name>A0A015N697_RHIIW</name>
<evidence type="ECO:0000259" key="5">
    <source>
        <dbReference type="PROSITE" id="PS50011"/>
    </source>
</evidence>
<dbReference type="PANTHER" id="PTHR44329">
    <property type="entry name" value="SERINE/THREONINE-PROTEIN KINASE TNNI3K-RELATED"/>
    <property type="match status" value="1"/>
</dbReference>
<organism evidence="6 7">
    <name type="scientific">Rhizophagus irregularis (strain DAOM 197198w)</name>
    <name type="common">Glomus intraradices</name>
    <dbReference type="NCBI Taxonomy" id="1432141"/>
    <lineage>
        <taxon>Eukaryota</taxon>
        <taxon>Fungi</taxon>
        <taxon>Fungi incertae sedis</taxon>
        <taxon>Mucoromycota</taxon>
        <taxon>Glomeromycotina</taxon>
        <taxon>Glomeromycetes</taxon>
        <taxon>Glomerales</taxon>
        <taxon>Glomeraceae</taxon>
        <taxon>Rhizophagus</taxon>
    </lineage>
</organism>
<dbReference type="Proteomes" id="UP000022910">
    <property type="component" value="Unassembled WGS sequence"/>
</dbReference>
<accession>A0A015N697</accession>
<proteinExistence type="predicted"/>
<gene>
    <name evidence="6" type="ORF">RirG_048770</name>
</gene>
<keyword evidence="1" id="KW-0808">Transferase</keyword>
<dbReference type="AlphaFoldDB" id="A0A015N697"/>
<evidence type="ECO:0000256" key="3">
    <source>
        <dbReference type="ARBA" id="ARBA00022777"/>
    </source>
</evidence>
<dbReference type="PROSITE" id="PS50011">
    <property type="entry name" value="PROTEIN_KINASE_DOM"/>
    <property type="match status" value="1"/>
</dbReference>
<feature type="domain" description="Protein kinase" evidence="5">
    <location>
        <begin position="634"/>
        <end position="909"/>
    </location>
</feature>
<dbReference type="InterPro" id="IPR051681">
    <property type="entry name" value="Ser/Thr_Kinases-Pseudokinases"/>
</dbReference>
<dbReference type="InterPro" id="IPR011009">
    <property type="entry name" value="Kinase-like_dom_sf"/>
</dbReference>
<evidence type="ECO:0000256" key="1">
    <source>
        <dbReference type="ARBA" id="ARBA00022679"/>
    </source>
</evidence>